<dbReference type="OrthoDB" id="9775880at2"/>
<evidence type="ECO:0000256" key="1">
    <source>
        <dbReference type="ARBA" id="ARBA00008857"/>
    </source>
</evidence>
<dbReference type="InterPro" id="IPR002104">
    <property type="entry name" value="Integrase_catalytic"/>
</dbReference>
<protein>
    <recommendedName>
        <fullName evidence="5">Tyr recombinase domain-containing protein</fullName>
    </recommendedName>
</protein>
<dbReference type="Pfam" id="PF22022">
    <property type="entry name" value="Phage_int_M"/>
    <property type="match status" value="1"/>
</dbReference>
<evidence type="ECO:0000313" key="6">
    <source>
        <dbReference type="EMBL" id="RXV71064.1"/>
    </source>
</evidence>
<gene>
    <name evidence="6" type="ORF">D1006_00865</name>
</gene>
<dbReference type="PANTHER" id="PTHR30629">
    <property type="entry name" value="PROPHAGE INTEGRASE"/>
    <property type="match status" value="1"/>
</dbReference>
<reference evidence="6 7" key="1">
    <citation type="submission" date="2018-08" db="EMBL/GenBank/DDBJ databases">
        <title>Mountain-cultivated ginseng endophyte, Burkholderia stabilis and its activity against ginseng root rot disease.</title>
        <authorList>
            <person name="Tapan Kumar M."/>
            <person name="Bae H."/>
            <person name="Shanmugam G."/>
            <person name="Jeon J."/>
        </authorList>
    </citation>
    <scope>NUCLEOTIDE SEQUENCE [LARGE SCALE GENOMIC DNA]</scope>
    <source>
        <strain evidence="6 7">EB159</strain>
    </source>
</reference>
<dbReference type="Pfam" id="PF00589">
    <property type="entry name" value="Phage_integrase"/>
    <property type="match status" value="1"/>
</dbReference>
<dbReference type="SUPFAM" id="SSF56349">
    <property type="entry name" value="DNA breaking-rejoining enzymes"/>
    <property type="match status" value="1"/>
</dbReference>
<keyword evidence="4" id="KW-0233">DNA recombination</keyword>
<dbReference type="InterPro" id="IPR050808">
    <property type="entry name" value="Phage_Integrase"/>
</dbReference>
<dbReference type="InterPro" id="IPR010998">
    <property type="entry name" value="Integrase_recombinase_N"/>
</dbReference>
<feature type="domain" description="Tyr recombinase" evidence="5">
    <location>
        <begin position="77"/>
        <end position="195"/>
    </location>
</feature>
<evidence type="ECO:0000256" key="4">
    <source>
        <dbReference type="ARBA" id="ARBA00023172"/>
    </source>
</evidence>
<dbReference type="PANTHER" id="PTHR30629:SF2">
    <property type="entry name" value="PROPHAGE INTEGRASE INTS-RELATED"/>
    <property type="match status" value="1"/>
</dbReference>
<dbReference type="GO" id="GO:0003677">
    <property type="term" value="F:DNA binding"/>
    <property type="evidence" value="ECO:0007669"/>
    <property type="project" value="UniProtKB-KW"/>
</dbReference>
<keyword evidence="3" id="KW-0238">DNA-binding</keyword>
<dbReference type="AlphaFoldDB" id="A0A4V1PSH0"/>
<organism evidence="6 7">
    <name type="scientific">Burkholderia stabilis</name>
    <dbReference type="NCBI Taxonomy" id="95485"/>
    <lineage>
        <taxon>Bacteria</taxon>
        <taxon>Pseudomonadati</taxon>
        <taxon>Pseudomonadota</taxon>
        <taxon>Betaproteobacteria</taxon>
        <taxon>Burkholderiales</taxon>
        <taxon>Burkholderiaceae</taxon>
        <taxon>Burkholderia</taxon>
        <taxon>Burkholderia cepacia complex</taxon>
    </lineage>
</organism>
<dbReference type="Proteomes" id="UP000289650">
    <property type="component" value="Unassembled WGS sequence"/>
</dbReference>
<dbReference type="Gene3D" id="1.10.150.130">
    <property type="match status" value="1"/>
</dbReference>
<dbReference type="InterPro" id="IPR053876">
    <property type="entry name" value="Phage_int_M"/>
</dbReference>
<evidence type="ECO:0000259" key="5">
    <source>
        <dbReference type="PROSITE" id="PS51898"/>
    </source>
</evidence>
<dbReference type="Gene3D" id="1.10.443.10">
    <property type="entry name" value="Intergrase catalytic core"/>
    <property type="match status" value="1"/>
</dbReference>
<proteinExistence type="inferred from homology"/>
<sequence length="195" mass="22453">MLEADAYPYIGSRPMRSITAHDVLALMRRVEERGSPSVAIKLRQYVSNVFQYAVITLRSDTDPASVLRGSVMKPPAENARPLSRQELKSLFLQPPTYKSRRTAIAIRLLMMLFPRTIELCRARWEEIDLGTAEWKVPPEKIKSRRLHIVPLPKQALGLLRELQEMYGNRGYILPILHSNRKRPHMSRATINRAID</sequence>
<keyword evidence="2" id="KW-0229">DNA integration</keyword>
<accession>A0A4V1PSH0</accession>
<evidence type="ECO:0000256" key="2">
    <source>
        <dbReference type="ARBA" id="ARBA00022908"/>
    </source>
</evidence>
<name>A0A4V1PSH0_9BURK</name>
<comment type="similarity">
    <text evidence="1">Belongs to the 'phage' integrase family.</text>
</comment>
<dbReference type="GO" id="GO:0015074">
    <property type="term" value="P:DNA integration"/>
    <property type="evidence" value="ECO:0007669"/>
    <property type="project" value="UniProtKB-KW"/>
</dbReference>
<evidence type="ECO:0000256" key="3">
    <source>
        <dbReference type="ARBA" id="ARBA00023125"/>
    </source>
</evidence>
<dbReference type="EMBL" id="QWEX01000001">
    <property type="protein sequence ID" value="RXV71064.1"/>
    <property type="molecule type" value="Genomic_DNA"/>
</dbReference>
<dbReference type="PROSITE" id="PS51898">
    <property type="entry name" value="TYR_RECOMBINASE"/>
    <property type="match status" value="1"/>
</dbReference>
<dbReference type="InterPro" id="IPR011010">
    <property type="entry name" value="DNA_brk_join_enz"/>
</dbReference>
<dbReference type="InterPro" id="IPR013762">
    <property type="entry name" value="Integrase-like_cat_sf"/>
</dbReference>
<comment type="caution">
    <text evidence="6">The sequence shown here is derived from an EMBL/GenBank/DDBJ whole genome shotgun (WGS) entry which is preliminary data.</text>
</comment>
<dbReference type="GO" id="GO:0006310">
    <property type="term" value="P:DNA recombination"/>
    <property type="evidence" value="ECO:0007669"/>
    <property type="project" value="UniProtKB-KW"/>
</dbReference>
<evidence type="ECO:0000313" key="7">
    <source>
        <dbReference type="Proteomes" id="UP000289650"/>
    </source>
</evidence>